<dbReference type="InterPro" id="IPR023799">
    <property type="entry name" value="RbfA_dom_sf"/>
</dbReference>
<evidence type="ECO:0000256" key="1">
    <source>
        <dbReference type="ARBA" id="ARBA00022517"/>
    </source>
</evidence>
<evidence type="ECO:0000256" key="2">
    <source>
        <dbReference type="HAMAP-Rule" id="MF_00003"/>
    </source>
</evidence>
<dbReference type="Proteomes" id="UP000226525">
    <property type="component" value="Unassembled WGS sequence"/>
</dbReference>
<dbReference type="InterPro" id="IPR015946">
    <property type="entry name" value="KH_dom-like_a/b"/>
</dbReference>
<dbReference type="InterPro" id="IPR000238">
    <property type="entry name" value="RbfA"/>
</dbReference>
<comment type="caution">
    <text evidence="3">The sequence shown here is derived from an EMBL/GenBank/DDBJ whole genome shotgun (WGS) entry which is preliminary data.</text>
</comment>
<dbReference type="GO" id="GO:0043024">
    <property type="term" value="F:ribosomal small subunit binding"/>
    <property type="evidence" value="ECO:0007669"/>
    <property type="project" value="TreeGrafter"/>
</dbReference>
<dbReference type="AlphaFoldDB" id="A0A2D6YGZ1"/>
<accession>A0A2D6YGZ1</accession>
<dbReference type="EMBL" id="NZEX01000032">
    <property type="protein sequence ID" value="MAH62453.1"/>
    <property type="molecule type" value="Genomic_DNA"/>
</dbReference>
<dbReference type="Pfam" id="PF02033">
    <property type="entry name" value="RBFA"/>
    <property type="match status" value="1"/>
</dbReference>
<dbReference type="GO" id="GO:0030490">
    <property type="term" value="P:maturation of SSU-rRNA"/>
    <property type="evidence" value="ECO:0007669"/>
    <property type="project" value="UniProtKB-UniRule"/>
</dbReference>
<protein>
    <recommendedName>
        <fullName evidence="2">Ribosome-binding factor A</fullName>
    </recommendedName>
</protein>
<dbReference type="Gene3D" id="3.30.300.20">
    <property type="match status" value="1"/>
</dbReference>
<evidence type="ECO:0000313" key="3">
    <source>
        <dbReference type="EMBL" id="MAH62453.1"/>
    </source>
</evidence>
<reference evidence="4" key="1">
    <citation type="submission" date="2017-09" db="EMBL/GenBank/DDBJ databases">
        <title>The Reconstruction of 2,631 Draft Metagenome-Assembled Genomes from the Global Oceans.</title>
        <authorList>
            <person name="Tully B.J."/>
            <person name="Graham E.D."/>
            <person name="Heidelberg J.F."/>
        </authorList>
    </citation>
    <scope>NUCLEOTIDE SEQUENCE [LARGE SCALE GENOMIC DNA]</scope>
</reference>
<comment type="similarity">
    <text evidence="2">Belongs to the RbfA family.</text>
</comment>
<keyword evidence="2" id="KW-0963">Cytoplasm</keyword>
<comment type="subcellular location">
    <subcellularLocation>
        <location evidence="2">Cytoplasm</location>
    </subcellularLocation>
</comment>
<proteinExistence type="inferred from homology"/>
<comment type="function">
    <text evidence="2">One of several proteins that assist in the late maturation steps of the functional core of the 30S ribosomal subunit. Associates with free 30S ribosomal subunits (but not with 30S subunits that are part of 70S ribosomes or polysomes). Required for efficient processing of 16S rRNA. May interact with the 5'-terminal helix region of 16S rRNA.</text>
</comment>
<organism evidence="3 4">
    <name type="scientific">SAR324 cluster bacterium</name>
    <dbReference type="NCBI Taxonomy" id="2024889"/>
    <lineage>
        <taxon>Bacteria</taxon>
        <taxon>Deltaproteobacteria</taxon>
        <taxon>SAR324 cluster</taxon>
    </lineage>
</organism>
<dbReference type="PANTHER" id="PTHR33515">
    <property type="entry name" value="RIBOSOME-BINDING FACTOR A, CHLOROPLASTIC-RELATED"/>
    <property type="match status" value="1"/>
</dbReference>
<dbReference type="HAMAP" id="MF_00003">
    <property type="entry name" value="RbfA"/>
    <property type="match status" value="1"/>
</dbReference>
<dbReference type="SUPFAM" id="SSF89919">
    <property type="entry name" value="Ribosome-binding factor A, RbfA"/>
    <property type="match status" value="1"/>
</dbReference>
<sequence length="122" mass="13914">MRGNKSAEPNNLLLQRKLAEILLRESKDPRFRLVTVSRVEAARDNSFATVYVSFFPSEQVEEVVTSLNHAAGFFSRCLGKVLQTRLTPKLRFLYDAGFDYSMEIDQALQKVKKTDSAEDSEH</sequence>
<dbReference type="GO" id="GO:0005829">
    <property type="term" value="C:cytosol"/>
    <property type="evidence" value="ECO:0007669"/>
    <property type="project" value="TreeGrafter"/>
</dbReference>
<dbReference type="NCBIfam" id="TIGR00082">
    <property type="entry name" value="rbfA"/>
    <property type="match status" value="1"/>
</dbReference>
<gene>
    <name evidence="2 3" type="primary">rbfA</name>
    <name evidence="3" type="ORF">CMN54_03180</name>
</gene>
<comment type="subunit">
    <text evidence="2">Monomer. Binds 30S ribosomal subunits, but not 50S ribosomal subunits or 70S ribosomes.</text>
</comment>
<keyword evidence="1 2" id="KW-0690">Ribosome biogenesis</keyword>
<dbReference type="PANTHER" id="PTHR33515:SF1">
    <property type="entry name" value="RIBOSOME-BINDING FACTOR A, CHLOROPLASTIC-RELATED"/>
    <property type="match status" value="1"/>
</dbReference>
<name>A0A2D6YGZ1_9DELT</name>
<evidence type="ECO:0000313" key="4">
    <source>
        <dbReference type="Proteomes" id="UP000226525"/>
    </source>
</evidence>